<evidence type="ECO:0000313" key="3">
    <source>
        <dbReference type="EMBL" id="MEN3228668.1"/>
    </source>
</evidence>
<dbReference type="RefSeq" id="WP_200670656.1">
    <property type="nucleotide sequence ID" value="NZ_JACWCW010000014.1"/>
</dbReference>
<organism evidence="3 4">
    <name type="scientific">Methylorubrum rhodesianum</name>
    <dbReference type="NCBI Taxonomy" id="29427"/>
    <lineage>
        <taxon>Bacteria</taxon>
        <taxon>Pseudomonadati</taxon>
        <taxon>Pseudomonadota</taxon>
        <taxon>Alphaproteobacteria</taxon>
        <taxon>Hyphomicrobiales</taxon>
        <taxon>Methylobacteriaceae</taxon>
        <taxon>Methylorubrum</taxon>
    </lineage>
</organism>
<sequence length="541" mass="60127">MTAALLTDVPVEPLLPANRGTRKDYYRKDAKLNGAVWHLNDQFKEYLFVDWRKLGINHRGLVEATADFMVDRILSSSASNVMGHYRAICKLQNLMAFQTWLNSPSGADRGDLDQEWFHEARATGKWNKGDLSHARRWFVFCSKQEGSGVSPAAGRALGRIAIGWNPKAVAVLTNDPKEGPLDDAETTALLQALLAARAERSIDIAGIAATWLCIILGPNPRHLAFLREEDFRRVDGRHSELSIPRIKGKDAPGRTEFRRRKLDEFAAKLIEDLIAENALRRGLKPWEDETLGLALFARRSPRKQVLGRPQHSYAMHMTPTGISKLVSEVVTALEIHSPRTGKQLEATPRRFRYTFATRLLREGASLEVIRDLLDHTSKETVAAYLNLRGDIIEKLDAVLDLELAPVAQAFMGTLVVDESEAQRGNTRTSRIFALDRDTKAAESVGSCGSFSFCGLAAPGACYTCVKFQPWIDGPHHIVLDNLLKERAERKDRGLNGRLISMNDHTILAVADVVKRCAEVKGALSPLLSCENVLEHTEGGET</sequence>
<evidence type="ECO:0000313" key="4">
    <source>
        <dbReference type="Proteomes" id="UP001404845"/>
    </source>
</evidence>
<dbReference type="InterPro" id="IPR011010">
    <property type="entry name" value="DNA_brk_join_enz"/>
</dbReference>
<dbReference type="Proteomes" id="UP001404845">
    <property type="component" value="Unassembled WGS sequence"/>
</dbReference>
<reference evidence="3 4" key="1">
    <citation type="journal article" date="2023" name="PLoS ONE">
        <title>Complete genome assembly of Hawai'i environmental nontuberculous mycobacteria reveals unexpected co-isolation with methylobacteria.</title>
        <authorList>
            <person name="Hendrix J."/>
            <person name="Epperson L.E."/>
            <person name="Tong E.I."/>
            <person name="Chan Y.L."/>
            <person name="Hasan N.A."/>
            <person name="Dawrs S.N."/>
            <person name="Norton G.J."/>
            <person name="Virdi R."/>
            <person name="Crooks J.L."/>
            <person name="Chan E.D."/>
            <person name="Honda J.R."/>
            <person name="Strong M."/>
        </authorList>
    </citation>
    <scope>NUCLEOTIDE SEQUENCE [LARGE SCALE GENOMIC DNA]</scope>
    <source>
        <strain evidence="3 4">NJH_HI01</strain>
    </source>
</reference>
<proteinExistence type="predicted"/>
<gene>
    <name evidence="3" type="ORF">PUR21_13655</name>
</gene>
<dbReference type="Pfam" id="PF00589">
    <property type="entry name" value="Phage_integrase"/>
    <property type="match status" value="1"/>
</dbReference>
<evidence type="ECO:0000256" key="1">
    <source>
        <dbReference type="ARBA" id="ARBA00023172"/>
    </source>
</evidence>
<feature type="domain" description="Tyr recombinase" evidence="2">
    <location>
        <begin position="176"/>
        <end position="400"/>
    </location>
</feature>
<evidence type="ECO:0000259" key="2">
    <source>
        <dbReference type="PROSITE" id="PS51898"/>
    </source>
</evidence>
<dbReference type="PROSITE" id="PS51898">
    <property type="entry name" value="TYR_RECOMBINASE"/>
    <property type="match status" value="1"/>
</dbReference>
<dbReference type="InterPro" id="IPR013762">
    <property type="entry name" value="Integrase-like_cat_sf"/>
</dbReference>
<keyword evidence="4" id="KW-1185">Reference proteome</keyword>
<name>A0ABU9ZBE6_9HYPH</name>
<dbReference type="InterPro" id="IPR002104">
    <property type="entry name" value="Integrase_catalytic"/>
</dbReference>
<accession>A0ABU9ZBE6</accession>
<comment type="caution">
    <text evidence="3">The sequence shown here is derived from an EMBL/GenBank/DDBJ whole genome shotgun (WGS) entry which is preliminary data.</text>
</comment>
<dbReference type="Gene3D" id="1.10.443.10">
    <property type="entry name" value="Intergrase catalytic core"/>
    <property type="match status" value="1"/>
</dbReference>
<dbReference type="SUPFAM" id="SSF56349">
    <property type="entry name" value="DNA breaking-rejoining enzymes"/>
    <property type="match status" value="1"/>
</dbReference>
<protein>
    <submittedName>
        <fullName evidence="3">Tyrosine-type recombinase/integrase</fullName>
    </submittedName>
</protein>
<keyword evidence="1" id="KW-0233">DNA recombination</keyword>
<dbReference type="EMBL" id="JAQYXL010000001">
    <property type="protein sequence ID" value="MEN3228668.1"/>
    <property type="molecule type" value="Genomic_DNA"/>
</dbReference>